<sequence>MNLYFNLSVANGTINEIENLDLVMDTRLSSFLICYVIYTLTNPSVHWITYNLLQLRVPNVYAINNGNFHLDNSSLKTVFPMFDANYRFITDGQQIVENLDRFMTNQNIRCSCSSEYGNVCVLTESTKKFANYTLFTTYQINFLSSGSVINFQTLNNSTINNTINTDLQFKIQPSFYGGSIITSWASLPPDSSTNDDYMNKK</sequence>
<keyword evidence="2" id="KW-1185">Reference proteome</keyword>
<dbReference type="Proteomes" id="UP000789901">
    <property type="component" value="Unassembled WGS sequence"/>
</dbReference>
<proteinExistence type="predicted"/>
<evidence type="ECO:0000313" key="2">
    <source>
        <dbReference type="Proteomes" id="UP000789901"/>
    </source>
</evidence>
<organism evidence="1 2">
    <name type="scientific">Gigaspora margarita</name>
    <dbReference type="NCBI Taxonomy" id="4874"/>
    <lineage>
        <taxon>Eukaryota</taxon>
        <taxon>Fungi</taxon>
        <taxon>Fungi incertae sedis</taxon>
        <taxon>Mucoromycota</taxon>
        <taxon>Glomeromycotina</taxon>
        <taxon>Glomeromycetes</taxon>
        <taxon>Diversisporales</taxon>
        <taxon>Gigasporaceae</taxon>
        <taxon>Gigaspora</taxon>
    </lineage>
</organism>
<reference evidence="1 2" key="1">
    <citation type="submission" date="2021-06" db="EMBL/GenBank/DDBJ databases">
        <authorList>
            <person name="Kallberg Y."/>
            <person name="Tangrot J."/>
            <person name="Rosling A."/>
        </authorList>
    </citation>
    <scope>NUCLEOTIDE SEQUENCE [LARGE SCALE GENOMIC DNA]</scope>
    <source>
        <strain evidence="1 2">120-4 pot B 10/14</strain>
    </source>
</reference>
<dbReference type="EMBL" id="CAJVQB010003402">
    <property type="protein sequence ID" value="CAG8607050.1"/>
    <property type="molecule type" value="Genomic_DNA"/>
</dbReference>
<accession>A0ABN7UL74</accession>
<gene>
    <name evidence="1" type="ORF">GMARGA_LOCUS7168</name>
</gene>
<protein>
    <submittedName>
        <fullName evidence="1">9296_t:CDS:1</fullName>
    </submittedName>
</protein>
<name>A0ABN7UL74_GIGMA</name>
<comment type="caution">
    <text evidence="1">The sequence shown here is derived from an EMBL/GenBank/DDBJ whole genome shotgun (WGS) entry which is preliminary data.</text>
</comment>
<evidence type="ECO:0000313" key="1">
    <source>
        <dbReference type="EMBL" id="CAG8607050.1"/>
    </source>
</evidence>